<evidence type="ECO:0000256" key="16">
    <source>
        <dbReference type="ARBA" id="ARBA00048070"/>
    </source>
</evidence>
<evidence type="ECO:0000256" key="1">
    <source>
        <dbReference type="ARBA" id="ARBA00001946"/>
    </source>
</evidence>
<evidence type="ECO:0000256" key="6">
    <source>
        <dbReference type="ARBA" id="ARBA00022490"/>
    </source>
</evidence>
<keyword evidence="12" id="KW-0067">ATP-binding</keyword>
<keyword evidence="14" id="KW-0324">Glycolysis</keyword>
<sequence>MANDALISTSTGPAEAAGTPPASPSDEPVRIGVLTSGGDAQGMNAAVRAVVRTALRMGAQPYAVMEGWSGAVAGGDGIRKLEWDSVGSILHRGGTIIGTARSAEFRERAGQLAACRNLLEHDIDRLVVIGGDGSLTGTNEFRKNWPSLVAELVERGDITEQTAAAHPVLMVTGLVGSIDNDLVGADMTIGADSALHRILEAIDDISSTAASHQRTFIVEVMGRHCGYLALMAAVAGGCDYVLVPELPPAEGWEEDMCRKLAKGREAGRRESMVIVAEGATDRAGNPITADDVKRVMAERLGEEARVTILGHVQRGGKPSAYDRWMSTLLGCTAAREVVLATAESEPVIIAERHNRIRRLPMMEQIRATRAVKDLVAAGDYRGAVAARGSSFEQMLGIFETMSTPPELDPAAEDTLQGAGRARRVAIVHAGGLAPGMNTAARAAVRLGLDHGFTMLGVYGGFPGLLDGNVRELSWDDVEGWVGDGGAELGTRRDIPTIEQLYALGRTIESNQIDALLIIGGFNAYLAAHELVTERDRYPAFKIPMICVPASIDNNLPGSELSIGADTALNSAVGALDAIKQSAAASRRCFVAEAMGRRCGYLTLMSGIATGAERVYLNEEGLTLKKLAQDSARMVESFRSGRKLYLVIRNERASENYTLDVLAKIFSEESEGLYDVRQAQIGHLQQGGDPTAFDRIMATKLVAHALDLLSDQLDAGTYHSSYVGLVEGRITHHRLEHMDEELDLTARRPLHQWWMGLRGAIGLVNKNLGVIPPQEVPDFGQTVAQAASAGETD</sequence>
<evidence type="ECO:0000256" key="12">
    <source>
        <dbReference type="ARBA" id="ARBA00022840"/>
    </source>
</evidence>
<feature type="compositionally biased region" description="Low complexity" evidence="17">
    <location>
        <begin position="8"/>
        <end position="20"/>
    </location>
</feature>
<evidence type="ECO:0000256" key="2">
    <source>
        <dbReference type="ARBA" id="ARBA00002659"/>
    </source>
</evidence>
<dbReference type="GO" id="GO:0030388">
    <property type="term" value="P:fructose 1,6-bisphosphate metabolic process"/>
    <property type="evidence" value="ECO:0007669"/>
    <property type="project" value="TreeGrafter"/>
</dbReference>
<dbReference type="EC" id="2.7.1.11" evidence="5"/>
<evidence type="ECO:0000256" key="4">
    <source>
        <dbReference type="ARBA" id="ARBA00004679"/>
    </source>
</evidence>
<keyword evidence="6" id="KW-0963">Cytoplasm</keyword>
<evidence type="ECO:0000259" key="18">
    <source>
        <dbReference type="Pfam" id="PF00365"/>
    </source>
</evidence>
<evidence type="ECO:0000256" key="11">
    <source>
        <dbReference type="ARBA" id="ARBA00022777"/>
    </source>
</evidence>
<dbReference type="FunFam" id="3.40.50.460:FF:000008">
    <property type="entry name" value="ATP-dependent 6-phosphofructokinase"/>
    <property type="match status" value="1"/>
</dbReference>
<dbReference type="RefSeq" id="WP_210579672.1">
    <property type="nucleotide sequence ID" value="NZ_LK995488.1"/>
</dbReference>
<comment type="function">
    <text evidence="2">Catalyzes the phosphorylation of D-fructose 6-phosphate to fructose 1,6-bisphosphate by ATP, the first committing step of glycolysis.</text>
</comment>
<dbReference type="Gene3D" id="3.40.50.450">
    <property type="match status" value="2"/>
</dbReference>
<evidence type="ECO:0000256" key="9">
    <source>
        <dbReference type="ARBA" id="ARBA00022723"/>
    </source>
</evidence>
<comment type="similarity">
    <text evidence="15">Belongs to the phosphofructokinase type A (PFKA) family.</text>
</comment>
<keyword evidence="7" id="KW-0021">Allosteric enzyme</keyword>
<dbReference type="GO" id="GO:0016208">
    <property type="term" value="F:AMP binding"/>
    <property type="evidence" value="ECO:0007669"/>
    <property type="project" value="TreeGrafter"/>
</dbReference>
<comment type="catalytic activity">
    <reaction evidence="16">
        <text>beta-D-fructose 6-phosphate + ATP = beta-D-fructose 1,6-bisphosphate + ADP + H(+)</text>
        <dbReference type="Rhea" id="RHEA:16109"/>
        <dbReference type="ChEBI" id="CHEBI:15378"/>
        <dbReference type="ChEBI" id="CHEBI:30616"/>
        <dbReference type="ChEBI" id="CHEBI:32966"/>
        <dbReference type="ChEBI" id="CHEBI:57634"/>
        <dbReference type="ChEBI" id="CHEBI:456216"/>
        <dbReference type="EC" id="2.7.1.11"/>
    </reaction>
</comment>
<comment type="pathway">
    <text evidence="4">Carbohydrate degradation; glycolysis; D-glyceraldehyde 3-phosphate and glycerone phosphate from D-glucose: step 3/4.</text>
</comment>
<dbReference type="SUPFAM" id="SSF53784">
    <property type="entry name" value="Phosphofructokinase"/>
    <property type="match status" value="2"/>
</dbReference>
<dbReference type="GO" id="GO:0046872">
    <property type="term" value="F:metal ion binding"/>
    <property type="evidence" value="ECO:0007669"/>
    <property type="project" value="UniProtKB-KW"/>
</dbReference>
<evidence type="ECO:0000313" key="19">
    <source>
        <dbReference type="EMBL" id="CED90938.1"/>
    </source>
</evidence>
<evidence type="ECO:0000256" key="8">
    <source>
        <dbReference type="ARBA" id="ARBA00022679"/>
    </source>
</evidence>
<dbReference type="GO" id="GO:0003872">
    <property type="term" value="F:6-phosphofructokinase activity"/>
    <property type="evidence" value="ECO:0007669"/>
    <property type="project" value="UniProtKB-EC"/>
</dbReference>
<feature type="region of interest" description="Disordered" evidence="17">
    <location>
        <begin position="1"/>
        <end position="29"/>
    </location>
</feature>
<dbReference type="InterPro" id="IPR000023">
    <property type="entry name" value="Phosphofructokinase_dom"/>
</dbReference>
<evidence type="ECO:0000256" key="13">
    <source>
        <dbReference type="ARBA" id="ARBA00022842"/>
    </source>
</evidence>
<dbReference type="InterPro" id="IPR035966">
    <property type="entry name" value="PKF_sf"/>
</dbReference>
<name>A0A1L7RN84_9ACTO</name>
<gene>
    <name evidence="19" type="ORF">AAM4_1106</name>
</gene>
<protein>
    <recommendedName>
        <fullName evidence="5">6-phosphofructokinase</fullName>
        <ecNumber evidence="5">2.7.1.11</ecNumber>
    </recommendedName>
</protein>
<dbReference type="PANTHER" id="PTHR13697">
    <property type="entry name" value="PHOSPHOFRUCTOKINASE"/>
    <property type="match status" value="1"/>
</dbReference>
<dbReference type="PRINTS" id="PR00476">
    <property type="entry name" value="PHFRCTKINASE"/>
</dbReference>
<dbReference type="GO" id="GO:0006002">
    <property type="term" value="P:fructose 6-phosphate metabolic process"/>
    <property type="evidence" value="ECO:0007669"/>
    <property type="project" value="InterPro"/>
</dbReference>
<dbReference type="Gene3D" id="3.40.50.460">
    <property type="entry name" value="Phosphofructokinase domain"/>
    <property type="match status" value="2"/>
</dbReference>
<dbReference type="AlphaFoldDB" id="A0A1L7RN84"/>
<keyword evidence="11 19" id="KW-0418">Kinase</keyword>
<dbReference type="PANTHER" id="PTHR13697:SF4">
    <property type="entry name" value="ATP-DEPENDENT 6-PHOSPHOFRUCTOKINASE"/>
    <property type="match status" value="1"/>
</dbReference>
<dbReference type="GO" id="GO:0070095">
    <property type="term" value="F:fructose-6-phosphate binding"/>
    <property type="evidence" value="ECO:0007669"/>
    <property type="project" value="TreeGrafter"/>
</dbReference>
<dbReference type="UniPathway" id="UPA00109">
    <property type="reaction ID" value="UER00182"/>
</dbReference>
<comment type="subcellular location">
    <subcellularLocation>
        <location evidence="3">Cytoplasm</location>
    </subcellularLocation>
</comment>
<dbReference type="InterPro" id="IPR009161">
    <property type="entry name" value="6-Pfructokinase_euk"/>
</dbReference>
<dbReference type="FunFam" id="3.40.50.460:FF:000007">
    <property type="entry name" value="ATP-dependent 6-phosphofructokinase"/>
    <property type="match status" value="1"/>
</dbReference>
<evidence type="ECO:0000256" key="5">
    <source>
        <dbReference type="ARBA" id="ARBA00012055"/>
    </source>
</evidence>
<keyword evidence="8 19" id="KW-0808">Transferase</keyword>
<dbReference type="GO" id="GO:0061621">
    <property type="term" value="P:canonical glycolysis"/>
    <property type="evidence" value="ECO:0007669"/>
    <property type="project" value="TreeGrafter"/>
</dbReference>
<evidence type="ECO:0000256" key="3">
    <source>
        <dbReference type="ARBA" id="ARBA00004496"/>
    </source>
</evidence>
<reference evidence="19" key="1">
    <citation type="submission" date="2014-07" db="EMBL/GenBank/DDBJ databases">
        <authorList>
            <person name="Zhang J.E."/>
            <person name="Yang H."/>
            <person name="Guo J."/>
            <person name="Deng Z."/>
            <person name="Luo H."/>
            <person name="Luo M."/>
            <person name="Zhao B."/>
        </authorList>
    </citation>
    <scope>NUCLEOTIDE SEQUENCE</scope>
    <source>
        <strain evidence="19">AM4</strain>
    </source>
</reference>
<keyword evidence="13" id="KW-0460">Magnesium</keyword>
<dbReference type="GO" id="GO:0042802">
    <property type="term" value="F:identical protein binding"/>
    <property type="evidence" value="ECO:0007669"/>
    <property type="project" value="TreeGrafter"/>
</dbReference>
<dbReference type="GO" id="GO:0005524">
    <property type="term" value="F:ATP binding"/>
    <property type="evidence" value="ECO:0007669"/>
    <property type="project" value="UniProtKB-KW"/>
</dbReference>
<evidence type="ECO:0000256" key="10">
    <source>
        <dbReference type="ARBA" id="ARBA00022741"/>
    </source>
</evidence>
<dbReference type="NCBIfam" id="TIGR02478">
    <property type="entry name" value="6PF1K_euk"/>
    <property type="match status" value="1"/>
</dbReference>
<dbReference type="GO" id="GO:0048029">
    <property type="term" value="F:monosaccharide binding"/>
    <property type="evidence" value="ECO:0007669"/>
    <property type="project" value="TreeGrafter"/>
</dbReference>
<keyword evidence="9" id="KW-0479">Metal-binding</keyword>
<feature type="domain" description="Phosphofructokinase" evidence="18">
    <location>
        <begin position="423"/>
        <end position="708"/>
    </location>
</feature>
<comment type="cofactor">
    <cofactor evidence="1">
        <name>Mg(2+)</name>
        <dbReference type="ChEBI" id="CHEBI:18420"/>
    </cofactor>
</comment>
<evidence type="ECO:0000256" key="7">
    <source>
        <dbReference type="ARBA" id="ARBA00022533"/>
    </source>
</evidence>
<dbReference type="InterPro" id="IPR022953">
    <property type="entry name" value="ATP_PFK"/>
</dbReference>
<dbReference type="GO" id="GO:0005945">
    <property type="term" value="C:6-phosphofructokinase complex"/>
    <property type="evidence" value="ECO:0007669"/>
    <property type="project" value="TreeGrafter"/>
</dbReference>
<proteinExistence type="inferred from homology"/>
<evidence type="ECO:0000256" key="15">
    <source>
        <dbReference type="ARBA" id="ARBA00038478"/>
    </source>
</evidence>
<organism evidence="19">
    <name type="scientific">Actinomyces succiniciruminis</name>
    <dbReference type="NCBI Taxonomy" id="1522002"/>
    <lineage>
        <taxon>Bacteria</taxon>
        <taxon>Bacillati</taxon>
        <taxon>Actinomycetota</taxon>
        <taxon>Actinomycetes</taxon>
        <taxon>Actinomycetales</taxon>
        <taxon>Actinomycetaceae</taxon>
        <taxon>Actinomyces</taxon>
    </lineage>
</organism>
<dbReference type="Pfam" id="PF00365">
    <property type="entry name" value="PFK"/>
    <property type="match status" value="2"/>
</dbReference>
<dbReference type="PROSITE" id="PS00433">
    <property type="entry name" value="PHOSPHOFRUCTOKINASE"/>
    <property type="match status" value="2"/>
</dbReference>
<evidence type="ECO:0000256" key="14">
    <source>
        <dbReference type="ARBA" id="ARBA00023152"/>
    </source>
</evidence>
<keyword evidence="10" id="KW-0547">Nucleotide-binding</keyword>
<dbReference type="EMBL" id="LK995488">
    <property type="protein sequence ID" value="CED90938.1"/>
    <property type="molecule type" value="Genomic_DNA"/>
</dbReference>
<dbReference type="InterPro" id="IPR015912">
    <property type="entry name" value="Phosphofructokinase_CS"/>
</dbReference>
<accession>A0A1L7RN84</accession>
<evidence type="ECO:0000256" key="17">
    <source>
        <dbReference type="SAM" id="MobiDB-lite"/>
    </source>
</evidence>
<feature type="domain" description="Phosphofructokinase" evidence="18">
    <location>
        <begin position="30"/>
        <end position="335"/>
    </location>
</feature>